<evidence type="ECO:0000313" key="10">
    <source>
        <dbReference type="EMBL" id="KAJ9577246.1"/>
    </source>
</evidence>
<keyword evidence="3 7" id="KW-0547">Nucleotide-binding</keyword>
<comment type="subcellular location">
    <subcellularLocation>
        <location evidence="1">Chromosome</location>
        <location evidence="1">Centromere</location>
        <location evidence="1">Kinetochore</location>
    </subcellularLocation>
</comment>
<reference evidence="10" key="2">
    <citation type="submission" date="2023-05" db="EMBL/GenBank/DDBJ databases">
        <authorList>
            <person name="Fouks B."/>
        </authorList>
    </citation>
    <scope>NUCLEOTIDE SEQUENCE</scope>
    <source>
        <strain evidence="10">Stay&amp;Tobe</strain>
        <tissue evidence="10">Testes</tissue>
    </source>
</reference>
<dbReference type="Gene3D" id="1.10.510.10">
    <property type="entry name" value="Transferase(Phosphotransferase) domain 1"/>
    <property type="match status" value="1"/>
</dbReference>
<dbReference type="GO" id="GO:0005634">
    <property type="term" value="C:nucleus"/>
    <property type="evidence" value="ECO:0007669"/>
    <property type="project" value="TreeGrafter"/>
</dbReference>
<dbReference type="InterPro" id="IPR000719">
    <property type="entry name" value="Prot_kinase_dom"/>
</dbReference>
<evidence type="ECO:0000256" key="6">
    <source>
        <dbReference type="ARBA" id="ARBA00023328"/>
    </source>
</evidence>
<evidence type="ECO:0000256" key="4">
    <source>
        <dbReference type="ARBA" id="ARBA00022838"/>
    </source>
</evidence>
<dbReference type="GO" id="GO:0005524">
    <property type="term" value="F:ATP binding"/>
    <property type="evidence" value="ECO:0007669"/>
    <property type="project" value="UniProtKB-UniRule"/>
</dbReference>
<keyword evidence="2" id="KW-0158">Chromosome</keyword>
<keyword evidence="8" id="KW-0808">Transferase</keyword>
<evidence type="ECO:0000256" key="2">
    <source>
        <dbReference type="ARBA" id="ARBA00022454"/>
    </source>
</evidence>
<dbReference type="GO" id="GO:0007094">
    <property type="term" value="P:mitotic spindle assembly checkpoint signaling"/>
    <property type="evidence" value="ECO:0007669"/>
    <property type="project" value="InterPro"/>
</dbReference>
<proteinExistence type="inferred from homology"/>
<comment type="similarity">
    <text evidence="8">Belongs to the protein kinase superfamily.</text>
</comment>
<evidence type="ECO:0000256" key="7">
    <source>
        <dbReference type="PROSITE-ProRule" id="PRU10141"/>
    </source>
</evidence>
<keyword evidence="11" id="KW-1185">Reference proteome</keyword>
<keyword evidence="4" id="KW-0995">Kinetochore</keyword>
<feature type="binding site" evidence="7">
    <location>
        <position position="122"/>
    </location>
    <ligand>
        <name>ATP</name>
        <dbReference type="ChEBI" id="CHEBI:30616"/>
    </ligand>
</feature>
<dbReference type="InterPro" id="IPR015661">
    <property type="entry name" value="Bub1/Mad3"/>
</dbReference>
<keyword evidence="8" id="KW-0723">Serine/threonine-protein kinase</keyword>
<evidence type="ECO:0000259" key="9">
    <source>
        <dbReference type="PROSITE" id="PS50011"/>
    </source>
</evidence>
<evidence type="ECO:0000256" key="5">
    <source>
        <dbReference type="ARBA" id="ARBA00022840"/>
    </source>
</evidence>
<evidence type="ECO:0000256" key="3">
    <source>
        <dbReference type="ARBA" id="ARBA00022741"/>
    </source>
</evidence>
<dbReference type="PROSITE" id="PS50011">
    <property type="entry name" value="PROTEIN_KINASE_DOM"/>
    <property type="match status" value="1"/>
</dbReference>
<reference evidence="10" key="1">
    <citation type="journal article" date="2023" name="IScience">
        <title>Live-bearing cockroach genome reveals convergent evolutionary mechanisms linked to viviparity in insects and beyond.</title>
        <authorList>
            <person name="Fouks B."/>
            <person name="Harrison M.C."/>
            <person name="Mikhailova A.A."/>
            <person name="Marchal E."/>
            <person name="English S."/>
            <person name="Carruthers M."/>
            <person name="Jennings E.C."/>
            <person name="Chiamaka E.L."/>
            <person name="Frigard R.A."/>
            <person name="Pippel M."/>
            <person name="Attardo G.M."/>
            <person name="Benoit J.B."/>
            <person name="Bornberg-Bauer E."/>
            <person name="Tobe S.S."/>
        </authorList>
    </citation>
    <scope>NUCLEOTIDE SEQUENCE</scope>
    <source>
        <strain evidence="10">Stay&amp;Tobe</strain>
    </source>
</reference>
<dbReference type="AlphaFoldDB" id="A0AAD7ZBH1"/>
<protein>
    <recommendedName>
        <fullName evidence="9">Protein kinase domain-containing protein</fullName>
    </recommendedName>
</protein>
<dbReference type="PROSITE" id="PS00108">
    <property type="entry name" value="PROTEIN_KINASE_ST"/>
    <property type="match status" value="1"/>
</dbReference>
<keyword evidence="8" id="KW-0418">Kinase</keyword>
<dbReference type="InterPro" id="IPR017441">
    <property type="entry name" value="Protein_kinase_ATP_BS"/>
</dbReference>
<dbReference type="InterPro" id="IPR008271">
    <property type="entry name" value="Ser/Thr_kinase_AS"/>
</dbReference>
<dbReference type="GO" id="GO:0004674">
    <property type="term" value="F:protein serine/threonine kinase activity"/>
    <property type="evidence" value="ECO:0007669"/>
    <property type="project" value="UniProtKB-KW"/>
</dbReference>
<dbReference type="PANTHER" id="PTHR14030">
    <property type="entry name" value="MITOTIC CHECKPOINT SERINE/THREONINE-PROTEIN KINASE BUB1"/>
    <property type="match status" value="1"/>
</dbReference>
<dbReference type="Proteomes" id="UP001233999">
    <property type="component" value="Unassembled WGS sequence"/>
</dbReference>
<dbReference type="GO" id="GO:0051754">
    <property type="term" value="P:meiotic sister chromatid cohesion, centromeric"/>
    <property type="evidence" value="ECO:0007669"/>
    <property type="project" value="TreeGrafter"/>
</dbReference>
<accession>A0AAD7ZBH1</accession>
<feature type="domain" description="Protein kinase" evidence="9">
    <location>
        <begin position="93"/>
        <end position="372"/>
    </location>
</feature>
<sequence length="384" mass="44528">MRSEQNRKPENFAAPSKLILANFIINENVAYEKVQVSQKNENNIDPFDQVMIQKLLSDIGFPFNQPGDNFQELYIDIPRFRTGAILSLGPDEYNIDKLIGEGSYAKVYKGVDTKTKRDIALKVQKPSWLWEYYICHQIQIRVSDPVKALAFMDVQKAYSLMNGSIIVSDVSQYGSLLSFINAVKVIGESFPNTLLLHWMVELLNIIQALQKCQIIHGDIKPDNFVVRSLSFSHMEPTLQLIDMGRGIDMTLFPEGTTFKHVVNTKCFQCIEMQTGLPWTYQTDFYGIAGTMHCLYFGEYMKVKQKNNKWFINNVIPRYRAARQIWEQFFYTLLNVESCHHLPDLTELRNMAKEKLMEDKTNKASVFLENMFYQKKKQESKAKCK</sequence>
<evidence type="ECO:0000256" key="1">
    <source>
        <dbReference type="ARBA" id="ARBA00004629"/>
    </source>
</evidence>
<dbReference type="EMBL" id="JASPKZ010009370">
    <property type="protein sequence ID" value="KAJ9577246.1"/>
    <property type="molecule type" value="Genomic_DNA"/>
</dbReference>
<dbReference type="SMART" id="SM00220">
    <property type="entry name" value="S_TKc"/>
    <property type="match status" value="1"/>
</dbReference>
<keyword evidence="6" id="KW-0137">Centromere</keyword>
<dbReference type="GO" id="GO:0000776">
    <property type="term" value="C:kinetochore"/>
    <property type="evidence" value="ECO:0007669"/>
    <property type="project" value="UniProtKB-KW"/>
</dbReference>
<dbReference type="GO" id="GO:0032991">
    <property type="term" value="C:protein-containing complex"/>
    <property type="evidence" value="ECO:0007669"/>
    <property type="project" value="UniProtKB-ARBA"/>
</dbReference>
<dbReference type="PROSITE" id="PS00107">
    <property type="entry name" value="PROTEIN_KINASE_ATP"/>
    <property type="match status" value="1"/>
</dbReference>
<comment type="caution">
    <text evidence="10">The sequence shown here is derived from an EMBL/GenBank/DDBJ whole genome shotgun (WGS) entry which is preliminary data.</text>
</comment>
<dbReference type="Pfam" id="PF00069">
    <property type="entry name" value="Pkinase"/>
    <property type="match status" value="1"/>
</dbReference>
<evidence type="ECO:0000313" key="11">
    <source>
        <dbReference type="Proteomes" id="UP001233999"/>
    </source>
</evidence>
<gene>
    <name evidence="10" type="ORF">L9F63_006220</name>
</gene>
<dbReference type="SUPFAM" id="SSF56112">
    <property type="entry name" value="Protein kinase-like (PK-like)"/>
    <property type="match status" value="1"/>
</dbReference>
<name>A0AAD7ZBH1_DIPPU</name>
<keyword evidence="5 7" id="KW-0067">ATP-binding</keyword>
<dbReference type="PANTHER" id="PTHR14030:SF4">
    <property type="entry name" value="BUB1 KINASE, ISOFORM A-RELATED"/>
    <property type="match status" value="1"/>
</dbReference>
<organism evidence="10 11">
    <name type="scientific">Diploptera punctata</name>
    <name type="common">Pacific beetle cockroach</name>
    <dbReference type="NCBI Taxonomy" id="6984"/>
    <lineage>
        <taxon>Eukaryota</taxon>
        <taxon>Metazoa</taxon>
        <taxon>Ecdysozoa</taxon>
        <taxon>Arthropoda</taxon>
        <taxon>Hexapoda</taxon>
        <taxon>Insecta</taxon>
        <taxon>Pterygota</taxon>
        <taxon>Neoptera</taxon>
        <taxon>Polyneoptera</taxon>
        <taxon>Dictyoptera</taxon>
        <taxon>Blattodea</taxon>
        <taxon>Blaberoidea</taxon>
        <taxon>Blaberidae</taxon>
        <taxon>Diplopterinae</taxon>
        <taxon>Diploptera</taxon>
    </lineage>
</organism>
<evidence type="ECO:0000256" key="8">
    <source>
        <dbReference type="RuleBase" id="RU000304"/>
    </source>
</evidence>
<dbReference type="InterPro" id="IPR011009">
    <property type="entry name" value="Kinase-like_dom_sf"/>
</dbReference>